<evidence type="ECO:0000313" key="1">
    <source>
        <dbReference type="EMBL" id="KAJ8645654.1"/>
    </source>
</evidence>
<proteinExistence type="predicted"/>
<accession>A0ACC2MIV6</accession>
<organism evidence="1 2">
    <name type="scientific">Persea americana</name>
    <name type="common">Avocado</name>
    <dbReference type="NCBI Taxonomy" id="3435"/>
    <lineage>
        <taxon>Eukaryota</taxon>
        <taxon>Viridiplantae</taxon>
        <taxon>Streptophyta</taxon>
        <taxon>Embryophyta</taxon>
        <taxon>Tracheophyta</taxon>
        <taxon>Spermatophyta</taxon>
        <taxon>Magnoliopsida</taxon>
        <taxon>Magnoliidae</taxon>
        <taxon>Laurales</taxon>
        <taxon>Lauraceae</taxon>
        <taxon>Persea</taxon>
    </lineage>
</organism>
<name>A0ACC2MIV6_PERAE</name>
<sequence length="337" mass="38797">MASGPGKPAPEMSQKRDSLLFRSMAPRSRKPPENYQKRVPMFFKFMLPGFSQKLSLPPAFLKHLMGEKCHKAILKSSLGKSWHVKVCGDKACKWFGDGWFDFVQWHDLQIGECLVFRYDGDMVFYVTIFDKSACEKKLPLVKKDDKDHGNQRGTEDEKRQPLVLKKDKDNGKQRGQHTSTVKFNSFKKIKTEVVESTMHKTYSIGARHISEKQPSTTEETMKAFEEANAFLKASKFPNFLKIMTKSNAGYCFVLNVPRCFFREHLPKEKTKVFLWDAKEREWEVIFTPCGHRGSLTAGWCAFSRANDLREGDVCIFELVGECQMQVRIFPSKRPPSA</sequence>
<dbReference type="Proteomes" id="UP001234297">
    <property type="component" value="Chromosome 2"/>
</dbReference>
<protein>
    <submittedName>
        <fullName evidence="1">Uncharacterized protein</fullName>
    </submittedName>
</protein>
<keyword evidence="2" id="KW-1185">Reference proteome</keyword>
<gene>
    <name evidence="1" type="ORF">MRB53_007402</name>
</gene>
<reference evidence="1 2" key="1">
    <citation type="journal article" date="2022" name="Hortic Res">
        <title>A haplotype resolved chromosomal level avocado genome allows analysis of novel avocado genes.</title>
        <authorList>
            <person name="Nath O."/>
            <person name="Fletcher S.J."/>
            <person name="Hayward A."/>
            <person name="Shaw L.M."/>
            <person name="Masouleh A.K."/>
            <person name="Furtado A."/>
            <person name="Henry R.J."/>
            <person name="Mitter N."/>
        </authorList>
    </citation>
    <scope>NUCLEOTIDE SEQUENCE [LARGE SCALE GENOMIC DNA]</scope>
    <source>
        <strain evidence="2">cv. Hass</strain>
    </source>
</reference>
<evidence type="ECO:0000313" key="2">
    <source>
        <dbReference type="Proteomes" id="UP001234297"/>
    </source>
</evidence>
<dbReference type="EMBL" id="CM056810">
    <property type="protein sequence ID" value="KAJ8645654.1"/>
    <property type="molecule type" value="Genomic_DNA"/>
</dbReference>
<comment type="caution">
    <text evidence="1">The sequence shown here is derived from an EMBL/GenBank/DDBJ whole genome shotgun (WGS) entry which is preliminary data.</text>
</comment>